<sequence>MEDIIISLLNIWTHILMMLLSLFRSSVTVNLGPLASQM</sequence>
<keyword evidence="1" id="KW-0812">Transmembrane</keyword>
<keyword evidence="1" id="KW-0472">Membrane</keyword>
<accession>A0A8S5Q3U2</accession>
<dbReference type="EMBL" id="BK015564">
    <property type="protein sequence ID" value="DAE13212.1"/>
    <property type="molecule type" value="Genomic_DNA"/>
</dbReference>
<feature type="transmembrane region" description="Helical" evidence="1">
    <location>
        <begin position="6"/>
        <end position="23"/>
    </location>
</feature>
<evidence type="ECO:0000256" key="1">
    <source>
        <dbReference type="SAM" id="Phobius"/>
    </source>
</evidence>
<keyword evidence="1" id="KW-1133">Transmembrane helix</keyword>
<reference evidence="2" key="1">
    <citation type="journal article" date="2021" name="Proc. Natl. Acad. Sci. U.S.A.">
        <title>A Catalog of Tens of Thousands of Viruses from Human Metagenomes Reveals Hidden Associations with Chronic Diseases.</title>
        <authorList>
            <person name="Tisza M.J."/>
            <person name="Buck C.B."/>
        </authorList>
    </citation>
    <scope>NUCLEOTIDE SEQUENCE</scope>
    <source>
        <strain evidence="2">CtLqe90</strain>
    </source>
</reference>
<organism evidence="2">
    <name type="scientific">Siphoviridae sp. ctLqe90</name>
    <dbReference type="NCBI Taxonomy" id="2825456"/>
    <lineage>
        <taxon>Viruses</taxon>
        <taxon>Duplodnaviria</taxon>
        <taxon>Heunggongvirae</taxon>
        <taxon>Uroviricota</taxon>
        <taxon>Caudoviricetes</taxon>
    </lineage>
</organism>
<name>A0A8S5Q3U2_9CAUD</name>
<protein>
    <submittedName>
        <fullName evidence="2">Uncharacterized protein</fullName>
    </submittedName>
</protein>
<proteinExistence type="predicted"/>
<evidence type="ECO:0000313" key="2">
    <source>
        <dbReference type="EMBL" id="DAE13212.1"/>
    </source>
</evidence>